<dbReference type="KEGG" id="tpx:Turpa_3687"/>
<organism evidence="2 3">
    <name type="scientific">Turneriella parva (strain ATCC BAA-1111 / DSM 21527 / NCTC 11395 / H)</name>
    <name type="common">Leptospira parva</name>
    <dbReference type="NCBI Taxonomy" id="869212"/>
    <lineage>
        <taxon>Bacteria</taxon>
        <taxon>Pseudomonadati</taxon>
        <taxon>Spirochaetota</taxon>
        <taxon>Spirochaetia</taxon>
        <taxon>Leptospirales</taxon>
        <taxon>Leptospiraceae</taxon>
        <taxon>Turneriella</taxon>
    </lineage>
</organism>
<dbReference type="HOGENOM" id="CLU_1562212_0_0_12"/>
<name>I4BAL4_TURPD</name>
<dbReference type="AlphaFoldDB" id="I4BAL4"/>
<dbReference type="EMBL" id="CP002959">
    <property type="protein sequence ID" value="AFM14321.1"/>
    <property type="molecule type" value="Genomic_DNA"/>
</dbReference>
<evidence type="ECO:0000256" key="1">
    <source>
        <dbReference type="SAM" id="SignalP"/>
    </source>
</evidence>
<feature type="chain" id="PRO_5003686081" description="Lipoprotein" evidence="1">
    <location>
        <begin position="25"/>
        <end position="171"/>
    </location>
</feature>
<dbReference type="RefSeq" id="WP_014804798.1">
    <property type="nucleotide sequence ID" value="NC_018020.1"/>
</dbReference>
<evidence type="ECO:0000313" key="2">
    <source>
        <dbReference type="EMBL" id="AFM14321.1"/>
    </source>
</evidence>
<evidence type="ECO:0008006" key="4">
    <source>
        <dbReference type="Google" id="ProtNLM"/>
    </source>
</evidence>
<feature type="signal peptide" evidence="1">
    <location>
        <begin position="1"/>
        <end position="24"/>
    </location>
</feature>
<proteinExistence type="predicted"/>
<evidence type="ECO:0000313" key="3">
    <source>
        <dbReference type="Proteomes" id="UP000006048"/>
    </source>
</evidence>
<dbReference type="Proteomes" id="UP000006048">
    <property type="component" value="Chromosome"/>
</dbReference>
<accession>I4BAL4</accession>
<keyword evidence="1" id="KW-0732">Signal</keyword>
<gene>
    <name evidence="2" type="ordered locus">Turpa_3687</name>
</gene>
<keyword evidence="3" id="KW-1185">Reference proteome</keyword>
<reference evidence="2 3" key="1">
    <citation type="submission" date="2012-06" db="EMBL/GenBank/DDBJ databases">
        <title>The complete chromosome of genome of Turneriella parva DSM 21527.</title>
        <authorList>
            <consortium name="US DOE Joint Genome Institute (JGI-PGF)"/>
            <person name="Lucas S."/>
            <person name="Han J."/>
            <person name="Lapidus A."/>
            <person name="Bruce D."/>
            <person name="Goodwin L."/>
            <person name="Pitluck S."/>
            <person name="Peters L."/>
            <person name="Kyrpides N."/>
            <person name="Mavromatis K."/>
            <person name="Ivanova N."/>
            <person name="Mikhailova N."/>
            <person name="Chertkov O."/>
            <person name="Detter J.C."/>
            <person name="Tapia R."/>
            <person name="Han C."/>
            <person name="Land M."/>
            <person name="Hauser L."/>
            <person name="Markowitz V."/>
            <person name="Cheng J.-F."/>
            <person name="Hugenholtz P."/>
            <person name="Woyke T."/>
            <person name="Wu D."/>
            <person name="Gronow S."/>
            <person name="Wellnitz S."/>
            <person name="Brambilla E."/>
            <person name="Klenk H.-P."/>
            <person name="Eisen J.A."/>
        </authorList>
    </citation>
    <scope>NUCLEOTIDE SEQUENCE [LARGE SCALE GENOMIC DNA]</scope>
    <source>
        <strain evidence="3">ATCC BAA-1111 / DSM 21527 / NCTC 11395 / H</strain>
    </source>
</reference>
<sequence>MRISGFLVLAALCVSCGHSPGRFAFTVADHSNLPALEQKFFQPQRFVTYKTKPVFERDDVLWYAYRPSSPKTDRYYGISLQKKSLGYQEVDLRNRMIAEGQGMLIDHYKSLDEGEYRLKIALNNQVIDQIDFIIVGDSSVETIDYETSEVEESDTSAPVAAVAAPSTGVGL</sequence>
<protein>
    <recommendedName>
        <fullName evidence="4">Lipoprotein</fullName>
    </recommendedName>
</protein>
<dbReference type="NCBIfam" id="NF047559">
    <property type="entry name" value="LIC_12238_fam"/>
    <property type="match status" value="1"/>
</dbReference>